<comment type="caution">
    <text evidence="1">The sequence shown here is derived from an EMBL/GenBank/DDBJ whole genome shotgun (WGS) entry which is preliminary data.</text>
</comment>
<reference evidence="1" key="1">
    <citation type="submission" date="2019-08" db="EMBL/GenBank/DDBJ databases">
        <authorList>
            <person name="Kucharzyk K."/>
            <person name="Murdoch R.W."/>
            <person name="Higgins S."/>
            <person name="Loffler F."/>
        </authorList>
    </citation>
    <scope>NUCLEOTIDE SEQUENCE</scope>
</reference>
<proteinExistence type="predicted"/>
<protein>
    <submittedName>
        <fullName evidence="1">Uncharacterized protein</fullName>
    </submittedName>
</protein>
<dbReference type="AlphaFoldDB" id="A0A645E631"/>
<gene>
    <name evidence="1" type="ORF">SDC9_143421</name>
</gene>
<accession>A0A645E631</accession>
<organism evidence="1">
    <name type="scientific">bioreactor metagenome</name>
    <dbReference type="NCBI Taxonomy" id="1076179"/>
    <lineage>
        <taxon>unclassified sequences</taxon>
        <taxon>metagenomes</taxon>
        <taxon>ecological metagenomes</taxon>
    </lineage>
</organism>
<name>A0A645E631_9ZZZZ</name>
<dbReference type="EMBL" id="VSSQ01042647">
    <property type="protein sequence ID" value="MPM96263.1"/>
    <property type="molecule type" value="Genomic_DNA"/>
</dbReference>
<evidence type="ECO:0000313" key="1">
    <source>
        <dbReference type="EMBL" id="MPM96263.1"/>
    </source>
</evidence>
<sequence>MGHAALFTLGSQRSGAGVGHHTFHRLAKVGGLVVQAQIDVLLTPPGNGAIGHHIRHIANNVLVVGTRGQQVVPDHFLPVLGDGEVDRTKATLDSHAVVDDLRLQGILLQHCAHLIGVAEIAMPLVDRNLHGLGILLEHGFLTGTELVAILLHVLCSDHEQWFFIGIEIHGVLAAGLHMSHARRGADPFACELRNRAFLVAGLDGTHACQFLAQLFCLVRRHLRPYRCRHHQTHCRCEWSLGCHKLHLCLLGSRTYFWRVLQTRYIASHHPIGFAVCRQLHTASAGLFNHRLS</sequence>